<dbReference type="GO" id="GO:0006935">
    <property type="term" value="P:chemotaxis"/>
    <property type="evidence" value="ECO:0007669"/>
    <property type="project" value="InterPro"/>
</dbReference>
<feature type="domain" description="HAMP" evidence="6">
    <location>
        <begin position="210"/>
        <end position="263"/>
    </location>
</feature>
<keyword evidence="1 3" id="KW-0807">Transducer</keyword>
<dbReference type="PROSITE" id="PS50885">
    <property type="entry name" value="HAMP"/>
    <property type="match status" value="1"/>
</dbReference>
<evidence type="ECO:0000259" key="5">
    <source>
        <dbReference type="PROSITE" id="PS50111"/>
    </source>
</evidence>
<keyword evidence="4" id="KW-0472">Membrane</keyword>
<proteinExistence type="inferred from homology"/>
<dbReference type="GO" id="GO:0016020">
    <property type="term" value="C:membrane"/>
    <property type="evidence" value="ECO:0007669"/>
    <property type="project" value="InterPro"/>
</dbReference>
<dbReference type="SUPFAM" id="SSF58104">
    <property type="entry name" value="Methyl-accepting chemotaxis protein (MCP) signaling domain"/>
    <property type="match status" value="1"/>
</dbReference>
<dbReference type="InterPro" id="IPR004089">
    <property type="entry name" value="MCPsignal_dom"/>
</dbReference>
<feature type="transmembrane region" description="Helical" evidence="4">
    <location>
        <begin position="12"/>
        <end position="33"/>
    </location>
</feature>
<dbReference type="InterPro" id="IPR024478">
    <property type="entry name" value="HlyB_4HB_MCP"/>
</dbReference>
<evidence type="ECO:0000313" key="7">
    <source>
        <dbReference type="EMBL" id="ASG22628.1"/>
    </source>
</evidence>
<protein>
    <submittedName>
        <fullName evidence="7">Methyl-accepting chemotaxis protein</fullName>
    </submittedName>
</protein>
<keyword evidence="4" id="KW-1133">Transmembrane helix</keyword>
<sequence>MKNLSIRHKVILAFSAVLGITLILGVVAMMQAARMNASAMDIRDDWLPSTRAVGQIVQATERFRSLEGSYLLVKEPAMRAEVERRFAATLADFDKSWTAYQPMISPGEERGAADDIQRIWTTYLGMHEKLLATAHDGKLDDAVASFRGEMIDTFTKLRQALKADADINMKGADEAAKANRDNYQTARTVVIGALILSLALGGLAGFALIHLVSKPLDDMTGAMGRLADHDLSVQIPGADRLDEIGRMAAAVAVFRDSMIRADELAEQARQEQLRREARVRLREQHIEEFDKVSTELVNFVAHASEELGQTAARLTQIVDGNRRQVQAVATGAEEASTNVQTVAAATEELTASIGEISRQALQSATVADEAVRQAEETDATVNGLAEGAQRIEAVISLIREIASQTNLLALNATIEAARAGEAGKGFAVVATEVKALANQTAKATEDIGAQVAAIQQETTDAVSAIRQIQSTIRDIGAGTSVIAAAVEEQGAATREITRNVSEASKGTVLVSNNIGAVAEASEETAAASVQVLGASQSLAKESARLQEAVADFFAKLRAA</sequence>
<dbReference type="Gene3D" id="6.10.340.10">
    <property type="match status" value="1"/>
</dbReference>
<dbReference type="AlphaFoldDB" id="A0A248JWX7"/>
<evidence type="ECO:0000256" key="1">
    <source>
        <dbReference type="ARBA" id="ARBA00023224"/>
    </source>
</evidence>
<dbReference type="Pfam" id="PF00672">
    <property type="entry name" value="HAMP"/>
    <property type="match status" value="1"/>
</dbReference>
<reference evidence="7 8" key="1">
    <citation type="submission" date="2017-06" db="EMBL/GenBank/DDBJ databases">
        <title>Complete genome sequence of Nitrospirillum amazonense strain CBAmC, an endophytic nitrogen-fixing and plant growth-promoting bacterium, isolated from sugarcane.</title>
        <authorList>
            <person name="Schwab S."/>
            <person name="dos Santos Teixeira K.R."/>
            <person name="Simoes Araujo J.L."/>
            <person name="Soares Vidal M."/>
            <person name="Borges de Freitas H.R."/>
            <person name="Rivello Crivelaro A.L."/>
            <person name="Bueno de Camargo Nunes A."/>
            <person name="dos Santos C.M."/>
            <person name="Palmeira da Silva Rosa D."/>
            <person name="da Silva Padilha D."/>
            <person name="da Silva E."/>
            <person name="Araujo Terra L."/>
            <person name="Soares Mendes V."/>
            <person name="Farinelli L."/>
            <person name="Magalhaes Cruz L."/>
            <person name="Baldani J.I."/>
        </authorList>
    </citation>
    <scope>NUCLEOTIDE SEQUENCE [LARGE SCALE GENOMIC DNA]</scope>
    <source>
        <strain evidence="7 8">CBAmC</strain>
    </source>
</reference>
<dbReference type="PRINTS" id="PR00260">
    <property type="entry name" value="CHEMTRNSDUCR"/>
</dbReference>
<evidence type="ECO:0000256" key="2">
    <source>
        <dbReference type="ARBA" id="ARBA00029447"/>
    </source>
</evidence>
<evidence type="ECO:0000256" key="4">
    <source>
        <dbReference type="SAM" id="Phobius"/>
    </source>
</evidence>
<dbReference type="SMART" id="SM00304">
    <property type="entry name" value="HAMP"/>
    <property type="match status" value="1"/>
</dbReference>
<dbReference type="GO" id="GO:0004888">
    <property type="term" value="F:transmembrane signaling receptor activity"/>
    <property type="evidence" value="ECO:0007669"/>
    <property type="project" value="InterPro"/>
</dbReference>
<dbReference type="Pfam" id="PF00015">
    <property type="entry name" value="MCPsignal"/>
    <property type="match status" value="1"/>
</dbReference>
<dbReference type="PROSITE" id="PS50111">
    <property type="entry name" value="CHEMOTAXIS_TRANSDUC_2"/>
    <property type="match status" value="1"/>
</dbReference>
<dbReference type="InterPro" id="IPR004090">
    <property type="entry name" value="Chemotax_Me-accpt_rcpt"/>
</dbReference>
<feature type="domain" description="Methyl-accepting transducer" evidence="5">
    <location>
        <begin position="303"/>
        <end position="539"/>
    </location>
</feature>
<dbReference type="KEGG" id="nao:Y958_17055"/>
<dbReference type="PANTHER" id="PTHR32089:SF112">
    <property type="entry name" value="LYSOZYME-LIKE PROTEIN-RELATED"/>
    <property type="match status" value="1"/>
</dbReference>
<dbReference type="Gene3D" id="1.10.287.950">
    <property type="entry name" value="Methyl-accepting chemotaxis protein"/>
    <property type="match status" value="1"/>
</dbReference>
<dbReference type="CDD" id="cd06225">
    <property type="entry name" value="HAMP"/>
    <property type="match status" value="1"/>
</dbReference>
<evidence type="ECO:0000313" key="8">
    <source>
        <dbReference type="Proteomes" id="UP000197153"/>
    </source>
</evidence>
<comment type="similarity">
    <text evidence="2">Belongs to the methyl-accepting chemotaxis (MCP) protein family.</text>
</comment>
<accession>A0A248JWX7</accession>
<name>A0A248JWX7_9PROT</name>
<keyword evidence="4" id="KW-0812">Transmembrane</keyword>
<organism evidence="7 8">
    <name type="scientific">Nitrospirillum viridazoti CBAmc</name>
    <dbReference type="NCBI Taxonomy" id="1441467"/>
    <lineage>
        <taxon>Bacteria</taxon>
        <taxon>Pseudomonadati</taxon>
        <taxon>Pseudomonadota</taxon>
        <taxon>Alphaproteobacteria</taxon>
        <taxon>Rhodospirillales</taxon>
        <taxon>Azospirillaceae</taxon>
        <taxon>Nitrospirillum</taxon>
        <taxon>Nitrospirillum viridazoti</taxon>
    </lineage>
</organism>
<dbReference type="SMART" id="SM00283">
    <property type="entry name" value="MA"/>
    <property type="match status" value="1"/>
</dbReference>
<gene>
    <name evidence="7" type="ORF">Y958_17055</name>
</gene>
<dbReference type="Proteomes" id="UP000197153">
    <property type="component" value="Chromosome 2"/>
</dbReference>
<dbReference type="GO" id="GO:0007165">
    <property type="term" value="P:signal transduction"/>
    <property type="evidence" value="ECO:0007669"/>
    <property type="project" value="UniProtKB-KW"/>
</dbReference>
<evidence type="ECO:0000256" key="3">
    <source>
        <dbReference type="PROSITE-ProRule" id="PRU00284"/>
    </source>
</evidence>
<dbReference type="RefSeq" id="WP_088873194.1">
    <property type="nucleotide sequence ID" value="NZ_CP022111.1"/>
</dbReference>
<dbReference type="Pfam" id="PF12729">
    <property type="entry name" value="4HB_MCP_1"/>
    <property type="match status" value="1"/>
</dbReference>
<dbReference type="EMBL" id="CP022111">
    <property type="protein sequence ID" value="ASG22628.1"/>
    <property type="molecule type" value="Genomic_DNA"/>
</dbReference>
<dbReference type="PANTHER" id="PTHR32089">
    <property type="entry name" value="METHYL-ACCEPTING CHEMOTAXIS PROTEIN MCPB"/>
    <property type="match status" value="1"/>
</dbReference>
<feature type="transmembrane region" description="Helical" evidence="4">
    <location>
        <begin position="189"/>
        <end position="212"/>
    </location>
</feature>
<evidence type="ECO:0000259" key="6">
    <source>
        <dbReference type="PROSITE" id="PS50885"/>
    </source>
</evidence>
<dbReference type="InterPro" id="IPR003660">
    <property type="entry name" value="HAMP_dom"/>
</dbReference>
<keyword evidence="8" id="KW-1185">Reference proteome</keyword>